<evidence type="ECO:0000313" key="3">
    <source>
        <dbReference type="EMBL" id="NUB44322.1"/>
    </source>
</evidence>
<dbReference type="PANTHER" id="PTHR20854">
    <property type="entry name" value="INOSITOL MONOPHOSPHATASE"/>
    <property type="match status" value="1"/>
</dbReference>
<dbReference type="Pfam" id="PF00459">
    <property type="entry name" value="Inositol_P"/>
    <property type="match status" value="1"/>
</dbReference>
<dbReference type="EMBL" id="WHUT02000004">
    <property type="protein sequence ID" value="NUB44322.1"/>
    <property type="molecule type" value="Genomic_DNA"/>
</dbReference>
<comment type="caution">
    <text evidence="3">The sequence shown here is derived from an EMBL/GenBank/DDBJ whole genome shotgun (WGS) entry which is preliminary data.</text>
</comment>
<gene>
    <name evidence="3" type="ORF">GEU84_008005</name>
</gene>
<evidence type="ECO:0000256" key="2">
    <source>
        <dbReference type="PIRSR" id="PIRSR600760-2"/>
    </source>
</evidence>
<protein>
    <submittedName>
        <fullName evidence="3">Inositol monophosphatase</fullName>
    </submittedName>
</protein>
<feature type="binding site" evidence="2">
    <location>
        <position position="90"/>
    </location>
    <ligand>
        <name>Mg(2+)</name>
        <dbReference type="ChEBI" id="CHEBI:18420"/>
        <label>2</label>
    </ligand>
</feature>
<dbReference type="GO" id="GO:0008934">
    <property type="term" value="F:inositol monophosphate 1-phosphatase activity"/>
    <property type="evidence" value="ECO:0007669"/>
    <property type="project" value="TreeGrafter"/>
</dbReference>
<keyword evidence="2" id="KW-0479">Metal-binding</keyword>
<dbReference type="SUPFAM" id="SSF56655">
    <property type="entry name" value="Carbohydrate phosphatase"/>
    <property type="match status" value="1"/>
</dbReference>
<dbReference type="PANTHER" id="PTHR20854:SF4">
    <property type="entry name" value="INOSITOL-1-MONOPHOSPHATASE-RELATED"/>
    <property type="match status" value="1"/>
</dbReference>
<comment type="similarity">
    <text evidence="1">Belongs to the inositol monophosphatase superfamily.</text>
</comment>
<keyword evidence="4" id="KW-1185">Reference proteome</keyword>
<feature type="binding site" evidence="2">
    <location>
        <position position="72"/>
    </location>
    <ligand>
        <name>Mg(2+)</name>
        <dbReference type="ChEBI" id="CHEBI:18420"/>
        <label>1</label>
        <note>catalytic</note>
    </ligand>
</feature>
<comment type="cofactor">
    <cofactor evidence="2">
        <name>Mg(2+)</name>
        <dbReference type="ChEBI" id="CHEBI:18420"/>
    </cofactor>
</comment>
<reference evidence="3" key="1">
    <citation type="submission" date="2020-05" db="EMBL/GenBank/DDBJ databases">
        <title>Fertoebacter nigrum gen. nov., sp. nov., a new member of the family Rhodobacteraceae.</title>
        <authorList>
            <person name="Szuroczki S."/>
            <person name="Abbaszade G."/>
            <person name="Buni D."/>
            <person name="Schumann P."/>
            <person name="Toth E."/>
        </authorList>
    </citation>
    <scope>NUCLEOTIDE SEQUENCE</scope>
    <source>
        <strain evidence="3">RG-N-1a</strain>
    </source>
</reference>
<proteinExistence type="inferred from homology"/>
<evidence type="ECO:0000313" key="4">
    <source>
        <dbReference type="Proteomes" id="UP000484076"/>
    </source>
</evidence>
<dbReference type="GO" id="GO:0006020">
    <property type="term" value="P:inositol metabolic process"/>
    <property type="evidence" value="ECO:0007669"/>
    <property type="project" value="TreeGrafter"/>
</dbReference>
<keyword evidence="2" id="KW-0460">Magnesium</keyword>
<feature type="binding site" evidence="2">
    <location>
        <position position="214"/>
    </location>
    <ligand>
        <name>Mg(2+)</name>
        <dbReference type="ChEBI" id="CHEBI:18420"/>
        <label>1</label>
        <note>catalytic</note>
    </ligand>
</feature>
<dbReference type="PRINTS" id="PR00377">
    <property type="entry name" value="IMPHPHTASES"/>
</dbReference>
<sequence>MTDAIAARHQAAEQIAAEAAALALGYFHRRADLVVETKASPQDIVSRADREVETLIRARLAALCPDDGFLGEELGVQAGTSGFTWVIDPIDGTSPFIAGLPHWCVAIALQQGAATVAAVTHVPVADEVFTARQGGGVRLNGALLRLDDAVRLTNSQTGIGASHRSDPTAMAALVQALLVAGGVFYRNGSGALMLASVAAGRLGSYFEAHMHAWDCLGGLLMVREAGGVTAPFCADGYLLAGGRVVAAAPQVWPALQDVLIAAEV</sequence>
<feature type="binding site" evidence="2">
    <location>
        <position position="91"/>
    </location>
    <ligand>
        <name>Mg(2+)</name>
        <dbReference type="ChEBI" id="CHEBI:18420"/>
        <label>1</label>
        <note>catalytic</note>
    </ligand>
</feature>
<name>A0A8X8GWC1_9RHOB</name>
<dbReference type="Gene3D" id="3.30.540.10">
    <property type="entry name" value="Fructose-1,6-Bisphosphatase, subunit A, domain 1"/>
    <property type="match status" value="1"/>
</dbReference>
<dbReference type="Proteomes" id="UP000484076">
    <property type="component" value="Unassembled WGS sequence"/>
</dbReference>
<dbReference type="GO" id="GO:0046872">
    <property type="term" value="F:metal ion binding"/>
    <property type="evidence" value="ECO:0007669"/>
    <property type="project" value="UniProtKB-KW"/>
</dbReference>
<dbReference type="AlphaFoldDB" id="A0A8X8GWC1"/>
<organism evidence="3 4">
    <name type="scientific">Fertoeibacter niger</name>
    <dbReference type="NCBI Taxonomy" id="2656921"/>
    <lineage>
        <taxon>Bacteria</taxon>
        <taxon>Pseudomonadati</taxon>
        <taxon>Pseudomonadota</taxon>
        <taxon>Alphaproteobacteria</taxon>
        <taxon>Rhodobacterales</taxon>
        <taxon>Paracoccaceae</taxon>
        <taxon>Fertoeibacter</taxon>
    </lineage>
</organism>
<feature type="binding site" evidence="2">
    <location>
        <position position="88"/>
    </location>
    <ligand>
        <name>Mg(2+)</name>
        <dbReference type="ChEBI" id="CHEBI:18420"/>
        <label>1</label>
        <note>catalytic</note>
    </ligand>
</feature>
<dbReference type="InterPro" id="IPR000760">
    <property type="entry name" value="Inositol_monophosphatase-like"/>
</dbReference>
<evidence type="ECO:0000256" key="1">
    <source>
        <dbReference type="ARBA" id="ARBA00009759"/>
    </source>
</evidence>
<accession>A0A8X8GWC1</accession>
<dbReference type="RefSeq" id="WP_174539449.1">
    <property type="nucleotide sequence ID" value="NZ_WHUT02000004.1"/>
</dbReference>
<dbReference type="GO" id="GO:0007165">
    <property type="term" value="P:signal transduction"/>
    <property type="evidence" value="ECO:0007669"/>
    <property type="project" value="TreeGrafter"/>
</dbReference>
<dbReference type="Gene3D" id="3.40.190.80">
    <property type="match status" value="1"/>
</dbReference>